<sequence>MKRAGIITGVLAGLFFLGCGKTMYTNVDMPPKRVKLIKDFGEDASKMLLKELKKELKTALKTKGPVGAIDVCSKKALEITEEVAEEIGDIEIKRTSFKYRNPKNKPDSYEAEALRFFEKTLKETGKLPPYYIQKVNGEYRYYKPLKVQSVCLTCHGNPKEMDPKVLRKLKELYPQDKATGYKLGDFRGVIRVSIPEDVIKKSCL</sequence>
<evidence type="ECO:0000313" key="2">
    <source>
        <dbReference type="EMBL" id="SNZ11718.1"/>
    </source>
</evidence>
<accession>A0A285NR95</accession>
<dbReference type="InterPro" id="IPR021796">
    <property type="entry name" value="Tll0287-like_dom"/>
</dbReference>
<evidence type="ECO:0000259" key="1">
    <source>
        <dbReference type="Pfam" id="PF11845"/>
    </source>
</evidence>
<feature type="domain" description="Tll0287-like" evidence="1">
    <location>
        <begin position="58"/>
        <end position="195"/>
    </location>
</feature>
<dbReference type="RefSeq" id="WP_097001243.1">
    <property type="nucleotide sequence ID" value="NZ_OBEI01000016.1"/>
</dbReference>
<name>A0A285NR95_9AQUI</name>
<reference evidence="3" key="1">
    <citation type="submission" date="2017-09" db="EMBL/GenBank/DDBJ databases">
        <authorList>
            <person name="Varghese N."/>
            <person name="Submissions S."/>
        </authorList>
    </citation>
    <scope>NUCLEOTIDE SEQUENCE [LARGE SCALE GENOMIC DNA]</scope>
    <source>
        <strain evidence="3">DSM 15103</strain>
    </source>
</reference>
<gene>
    <name evidence="2" type="ORF">SAMN06265182_2107</name>
</gene>
<protein>
    <recommendedName>
        <fullName evidence="1">Tll0287-like domain-containing protein</fullName>
    </recommendedName>
</protein>
<evidence type="ECO:0000313" key="3">
    <source>
        <dbReference type="Proteomes" id="UP000219036"/>
    </source>
</evidence>
<dbReference type="Pfam" id="PF11845">
    <property type="entry name" value="Tll0287-like"/>
    <property type="match status" value="1"/>
</dbReference>
<organism evidence="2 3">
    <name type="scientific">Persephonella hydrogeniphila</name>
    <dbReference type="NCBI Taxonomy" id="198703"/>
    <lineage>
        <taxon>Bacteria</taxon>
        <taxon>Pseudomonadati</taxon>
        <taxon>Aquificota</taxon>
        <taxon>Aquificia</taxon>
        <taxon>Aquificales</taxon>
        <taxon>Hydrogenothermaceae</taxon>
        <taxon>Persephonella</taxon>
    </lineage>
</organism>
<proteinExistence type="predicted"/>
<dbReference type="Proteomes" id="UP000219036">
    <property type="component" value="Unassembled WGS sequence"/>
</dbReference>
<dbReference type="AlphaFoldDB" id="A0A285NR95"/>
<dbReference type="PROSITE" id="PS51257">
    <property type="entry name" value="PROKAR_LIPOPROTEIN"/>
    <property type="match status" value="1"/>
</dbReference>
<keyword evidence="3" id="KW-1185">Reference proteome</keyword>
<dbReference type="OrthoDB" id="5392220at2"/>
<dbReference type="EMBL" id="OBEI01000016">
    <property type="protein sequence ID" value="SNZ11718.1"/>
    <property type="molecule type" value="Genomic_DNA"/>
</dbReference>